<dbReference type="InterPro" id="IPR001611">
    <property type="entry name" value="Leu-rich_rpt"/>
</dbReference>
<dbReference type="Proteomes" id="UP000678393">
    <property type="component" value="Unassembled WGS sequence"/>
</dbReference>
<dbReference type="OrthoDB" id="120976at2759"/>
<dbReference type="EMBL" id="CAJHNH020000645">
    <property type="protein sequence ID" value="CAG5119014.1"/>
    <property type="molecule type" value="Genomic_DNA"/>
</dbReference>
<protein>
    <submittedName>
        <fullName evidence="1">Uncharacterized protein</fullName>
    </submittedName>
</protein>
<dbReference type="Pfam" id="PF13516">
    <property type="entry name" value="LRR_6"/>
    <property type="match status" value="2"/>
</dbReference>
<gene>
    <name evidence="1" type="ORF">CUNI_LOCUS4572</name>
</gene>
<feature type="non-terminal residue" evidence="1">
    <location>
        <position position="178"/>
    </location>
</feature>
<dbReference type="PANTHER" id="PTHR24114">
    <property type="entry name" value="LEUCINE RICH REPEAT FAMILY PROTEIN"/>
    <property type="match status" value="1"/>
</dbReference>
<dbReference type="SMART" id="SM00368">
    <property type="entry name" value="LRR_RI"/>
    <property type="match status" value="3"/>
</dbReference>
<keyword evidence="2" id="KW-1185">Reference proteome</keyword>
<reference evidence="1" key="1">
    <citation type="submission" date="2021-04" db="EMBL/GenBank/DDBJ databases">
        <authorList>
            <consortium name="Molecular Ecology Group"/>
        </authorList>
    </citation>
    <scope>NUCLEOTIDE SEQUENCE</scope>
</reference>
<dbReference type="AlphaFoldDB" id="A0A8S3YPG8"/>
<dbReference type="PANTHER" id="PTHR24114:SF50">
    <property type="entry name" value="RNI-LIKE PROTEIN"/>
    <property type="match status" value="1"/>
</dbReference>
<organism evidence="1 2">
    <name type="scientific">Candidula unifasciata</name>
    <dbReference type="NCBI Taxonomy" id="100452"/>
    <lineage>
        <taxon>Eukaryota</taxon>
        <taxon>Metazoa</taxon>
        <taxon>Spiralia</taxon>
        <taxon>Lophotrochozoa</taxon>
        <taxon>Mollusca</taxon>
        <taxon>Gastropoda</taxon>
        <taxon>Heterobranchia</taxon>
        <taxon>Euthyneura</taxon>
        <taxon>Panpulmonata</taxon>
        <taxon>Eupulmonata</taxon>
        <taxon>Stylommatophora</taxon>
        <taxon>Helicina</taxon>
        <taxon>Helicoidea</taxon>
        <taxon>Geomitridae</taxon>
        <taxon>Candidula</taxon>
    </lineage>
</organism>
<dbReference type="InterPro" id="IPR052394">
    <property type="entry name" value="LRR-containing"/>
</dbReference>
<dbReference type="InterPro" id="IPR032675">
    <property type="entry name" value="LRR_dom_sf"/>
</dbReference>
<dbReference type="SUPFAM" id="SSF52047">
    <property type="entry name" value="RNI-like"/>
    <property type="match status" value="1"/>
</dbReference>
<name>A0A8S3YPG8_9EUPU</name>
<evidence type="ECO:0000313" key="1">
    <source>
        <dbReference type="EMBL" id="CAG5119014.1"/>
    </source>
</evidence>
<comment type="caution">
    <text evidence="1">The sequence shown here is derived from an EMBL/GenBank/DDBJ whole genome shotgun (WGS) entry which is preliminary data.</text>
</comment>
<proteinExistence type="predicted"/>
<dbReference type="Gene3D" id="3.80.10.10">
    <property type="entry name" value="Ribonuclease Inhibitor"/>
    <property type="match status" value="1"/>
</dbReference>
<evidence type="ECO:0000313" key="2">
    <source>
        <dbReference type="Proteomes" id="UP000678393"/>
    </source>
</evidence>
<sequence>NNVFMKKVNLSWNGFGREGCAALKDAFRTNSVLEEIDLTNNRITTEGAVLIGKGLLTNETLKVFKVGKNPIQSSGCWGIAAAILRNPNCMLKTLDFTDIPINKDFMDLWRHVEEQFPNIKMVHGGIGDAFKKNQDVQMRAKIMDFIMQHKSTLSDLFHQYDQEKTMAMAKERFQKEIE</sequence>
<feature type="non-terminal residue" evidence="1">
    <location>
        <position position="1"/>
    </location>
</feature>
<accession>A0A8S3YPG8</accession>